<proteinExistence type="predicted"/>
<dbReference type="Proteomes" id="UP000030832">
    <property type="component" value="Unassembled WGS sequence"/>
</dbReference>
<sequence length="380" mass="44436">MLTDPSEIDEMDEIIEIMRSDLSNPYTICQLAEKVNMNPTSFTRAFKKRMGISPKEFLIAERIRAAKELMLQNKGITTKEVALKVGMQDEFYFSRLFKQKAGSPPSVYMKRAEERIAIVSQMFLQDHLLALGIQPVAAPAYPSAYPKSRGVPRYLEKDLEGTHLLNAEQVFQPEEILLTQPDRILKTSLHNGQIQSLLLPHEQIVEHIPFKTNWNEYLREIAQLVGRERKVEQIEREIERLEKAVRDELCPLTKRGKWAVIWVRRKEIRLYGYQDHALLDLLYQKLGFEPHYHLPKSGYQVVSVEQLAQLHCDKLLILWSHECDVWKLAQTREWKMMKAVQDQEVYFPNSQEWDPWGPLGRKKILTEFATTFQRSKVTAF</sequence>
<keyword evidence="3" id="KW-0804">Transcription</keyword>
<dbReference type="Gene3D" id="1.10.10.60">
    <property type="entry name" value="Homeodomain-like"/>
    <property type="match status" value="2"/>
</dbReference>
<dbReference type="PROSITE" id="PS01124">
    <property type="entry name" value="HTH_ARAC_FAMILY_2"/>
    <property type="match status" value="1"/>
</dbReference>
<evidence type="ECO:0000256" key="2">
    <source>
        <dbReference type="ARBA" id="ARBA00023125"/>
    </source>
</evidence>
<evidence type="ECO:0000256" key="1">
    <source>
        <dbReference type="ARBA" id="ARBA00023015"/>
    </source>
</evidence>
<dbReference type="Gene3D" id="3.40.50.1980">
    <property type="entry name" value="Nitrogenase molybdenum iron protein domain"/>
    <property type="match status" value="2"/>
</dbReference>
<dbReference type="InterPro" id="IPR018060">
    <property type="entry name" value="HTH_AraC"/>
</dbReference>
<dbReference type="InterPro" id="IPR002491">
    <property type="entry name" value="ABC_transptr_periplasmic_BD"/>
</dbReference>
<protein>
    <submittedName>
        <fullName evidence="6">Transcriptional regulator</fullName>
    </submittedName>
</protein>
<dbReference type="eggNOG" id="COG2207">
    <property type="taxonomic scope" value="Bacteria"/>
</dbReference>
<feature type="domain" description="Fe/B12 periplasmic-binding" evidence="5">
    <location>
        <begin position="116"/>
        <end position="376"/>
    </location>
</feature>
<dbReference type="EMBL" id="JRJU01000012">
    <property type="protein sequence ID" value="KHF40105.1"/>
    <property type="molecule type" value="Genomic_DNA"/>
</dbReference>
<keyword evidence="2" id="KW-0238">DNA-binding</keyword>
<keyword evidence="7" id="KW-1185">Reference proteome</keyword>
<evidence type="ECO:0000256" key="3">
    <source>
        <dbReference type="ARBA" id="ARBA00023163"/>
    </source>
</evidence>
<dbReference type="Pfam" id="PF01497">
    <property type="entry name" value="Peripla_BP_2"/>
    <property type="match status" value="1"/>
</dbReference>
<accession>A0A0B0IFL1</accession>
<dbReference type="AlphaFoldDB" id="A0A0B0IFL1"/>
<organism evidence="6 7">
    <name type="scientific">Halalkalibacter okhensis</name>
    <dbReference type="NCBI Taxonomy" id="333138"/>
    <lineage>
        <taxon>Bacteria</taxon>
        <taxon>Bacillati</taxon>
        <taxon>Bacillota</taxon>
        <taxon>Bacilli</taxon>
        <taxon>Bacillales</taxon>
        <taxon>Bacillaceae</taxon>
        <taxon>Halalkalibacter</taxon>
    </lineage>
</organism>
<dbReference type="SUPFAM" id="SSF46689">
    <property type="entry name" value="Homeodomain-like"/>
    <property type="match status" value="2"/>
</dbReference>
<dbReference type="PANTHER" id="PTHR43280:SF28">
    <property type="entry name" value="HTH-TYPE TRANSCRIPTIONAL ACTIVATOR RHAS"/>
    <property type="match status" value="1"/>
</dbReference>
<dbReference type="STRING" id="333138.LQ50_11360"/>
<dbReference type="eggNOG" id="COG0614">
    <property type="taxonomic scope" value="Bacteria"/>
</dbReference>
<comment type="caution">
    <text evidence="6">The sequence shown here is derived from an EMBL/GenBank/DDBJ whole genome shotgun (WGS) entry which is preliminary data.</text>
</comment>
<dbReference type="SUPFAM" id="SSF53807">
    <property type="entry name" value="Helical backbone' metal receptor"/>
    <property type="match status" value="1"/>
</dbReference>
<dbReference type="PROSITE" id="PS50983">
    <property type="entry name" value="FE_B12_PBP"/>
    <property type="match status" value="1"/>
</dbReference>
<keyword evidence="1" id="KW-0805">Transcription regulation</keyword>
<dbReference type="GO" id="GO:0003700">
    <property type="term" value="F:DNA-binding transcription factor activity"/>
    <property type="evidence" value="ECO:0007669"/>
    <property type="project" value="InterPro"/>
</dbReference>
<evidence type="ECO:0000259" key="5">
    <source>
        <dbReference type="PROSITE" id="PS50983"/>
    </source>
</evidence>
<dbReference type="GO" id="GO:0043565">
    <property type="term" value="F:sequence-specific DNA binding"/>
    <property type="evidence" value="ECO:0007669"/>
    <property type="project" value="InterPro"/>
</dbReference>
<reference evidence="6 7" key="1">
    <citation type="submission" date="2014-09" db="EMBL/GenBank/DDBJ databases">
        <title>Genome sequencing and annotation of Bacillus Okhensis strain Kh10-101T.</title>
        <authorList>
            <person name="Prakash J.S."/>
        </authorList>
    </citation>
    <scope>NUCLEOTIDE SEQUENCE [LARGE SCALE GENOMIC DNA]</scope>
    <source>
        <strain evidence="7">Kh10-101T</strain>
    </source>
</reference>
<name>A0A0B0IFL1_9BACI</name>
<evidence type="ECO:0000259" key="4">
    <source>
        <dbReference type="PROSITE" id="PS01124"/>
    </source>
</evidence>
<gene>
    <name evidence="6" type="ORF">LQ50_11360</name>
</gene>
<feature type="domain" description="HTH araC/xylS-type" evidence="4">
    <location>
        <begin position="12"/>
        <end position="111"/>
    </location>
</feature>
<evidence type="ECO:0000313" key="6">
    <source>
        <dbReference type="EMBL" id="KHF40105.1"/>
    </source>
</evidence>
<evidence type="ECO:0000313" key="7">
    <source>
        <dbReference type="Proteomes" id="UP000030832"/>
    </source>
</evidence>
<dbReference type="InterPro" id="IPR009057">
    <property type="entry name" value="Homeodomain-like_sf"/>
</dbReference>
<dbReference type="Pfam" id="PF12833">
    <property type="entry name" value="HTH_18"/>
    <property type="match status" value="1"/>
</dbReference>
<dbReference type="PANTHER" id="PTHR43280">
    <property type="entry name" value="ARAC-FAMILY TRANSCRIPTIONAL REGULATOR"/>
    <property type="match status" value="1"/>
</dbReference>
<dbReference type="SMART" id="SM00342">
    <property type="entry name" value="HTH_ARAC"/>
    <property type="match status" value="1"/>
</dbReference>